<dbReference type="HOGENOM" id="CLU_895546_0_0_1"/>
<feature type="compositionally biased region" description="Gly residues" evidence="1">
    <location>
        <begin position="256"/>
        <end position="267"/>
    </location>
</feature>
<feature type="region of interest" description="Disordered" evidence="1">
    <location>
        <begin position="254"/>
        <end position="311"/>
    </location>
</feature>
<dbReference type="PaxDb" id="2903-EOD05442"/>
<proteinExistence type="predicted"/>
<organism evidence="2 3">
    <name type="scientific">Emiliania huxleyi (strain CCMP1516)</name>
    <dbReference type="NCBI Taxonomy" id="280463"/>
    <lineage>
        <taxon>Eukaryota</taxon>
        <taxon>Haptista</taxon>
        <taxon>Haptophyta</taxon>
        <taxon>Prymnesiophyceae</taxon>
        <taxon>Isochrysidales</taxon>
        <taxon>Noelaerhabdaceae</taxon>
        <taxon>Emiliania</taxon>
    </lineage>
</organism>
<reference evidence="2" key="2">
    <citation type="submission" date="2024-10" db="UniProtKB">
        <authorList>
            <consortium name="EnsemblProtists"/>
        </authorList>
    </citation>
    <scope>IDENTIFICATION</scope>
</reference>
<protein>
    <recommendedName>
        <fullName evidence="4">Programmed cell death protein 2 C-terminal domain-containing protein</fullName>
    </recommendedName>
</protein>
<reference evidence="3" key="1">
    <citation type="journal article" date="2013" name="Nature">
        <title>Pan genome of the phytoplankton Emiliania underpins its global distribution.</title>
        <authorList>
            <person name="Read B.A."/>
            <person name="Kegel J."/>
            <person name="Klute M.J."/>
            <person name="Kuo A."/>
            <person name="Lefebvre S.C."/>
            <person name="Maumus F."/>
            <person name="Mayer C."/>
            <person name="Miller J."/>
            <person name="Monier A."/>
            <person name="Salamov A."/>
            <person name="Young J."/>
            <person name="Aguilar M."/>
            <person name="Claverie J.M."/>
            <person name="Frickenhaus S."/>
            <person name="Gonzalez K."/>
            <person name="Herman E.K."/>
            <person name="Lin Y.C."/>
            <person name="Napier J."/>
            <person name="Ogata H."/>
            <person name="Sarno A.F."/>
            <person name="Shmutz J."/>
            <person name="Schroeder D."/>
            <person name="de Vargas C."/>
            <person name="Verret F."/>
            <person name="von Dassow P."/>
            <person name="Valentin K."/>
            <person name="Van de Peer Y."/>
            <person name="Wheeler G."/>
            <person name="Dacks J.B."/>
            <person name="Delwiche C.F."/>
            <person name="Dyhrman S.T."/>
            <person name="Glockner G."/>
            <person name="John U."/>
            <person name="Richards T."/>
            <person name="Worden A.Z."/>
            <person name="Zhang X."/>
            <person name="Grigoriev I.V."/>
            <person name="Allen A.E."/>
            <person name="Bidle K."/>
            <person name="Borodovsky M."/>
            <person name="Bowler C."/>
            <person name="Brownlee C."/>
            <person name="Cock J.M."/>
            <person name="Elias M."/>
            <person name="Gladyshev V.N."/>
            <person name="Groth M."/>
            <person name="Guda C."/>
            <person name="Hadaegh A."/>
            <person name="Iglesias-Rodriguez M.D."/>
            <person name="Jenkins J."/>
            <person name="Jones B.M."/>
            <person name="Lawson T."/>
            <person name="Leese F."/>
            <person name="Lindquist E."/>
            <person name="Lobanov A."/>
            <person name="Lomsadze A."/>
            <person name="Malik S.B."/>
            <person name="Marsh M.E."/>
            <person name="Mackinder L."/>
            <person name="Mock T."/>
            <person name="Mueller-Roeber B."/>
            <person name="Pagarete A."/>
            <person name="Parker M."/>
            <person name="Probert I."/>
            <person name="Quesneville H."/>
            <person name="Raines C."/>
            <person name="Rensing S.A."/>
            <person name="Riano-Pachon D.M."/>
            <person name="Richier S."/>
            <person name="Rokitta S."/>
            <person name="Shiraiwa Y."/>
            <person name="Soanes D.M."/>
            <person name="van der Giezen M."/>
            <person name="Wahlund T.M."/>
            <person name="Williams B."/>
            <person name="Wilson W."/>
            <person name="Wolfe G."/>
            <person name="Wurch L.L."/>
        </authorList>
    </citation>
    <scope>NUCLEOTIDE SEQUENCE</scope>
</reference>
<feature type="region of interest" description="Disordered" evidence="1">
    <location>
        <begin position="51"/>
        <end position="71"/>
    </location>
</feature>
<feature type="compositionally biased region" description="Acidic residues" evidence="1">
    <location>
        <begin position="287"/>
        <end position="301"/>
    </location>
</feature>
<evidence type="ECO:0000256" key="1">
    <source>
        <dbReference type="SAM" id="MobiDB-lite"/>
    </source>
</evidence>
<evidence type="ECO:0000313" key="2">
    <source>
        <dbReference type="EnsemblProtists" id="EOD05442"/>
    </source>
</evidence>
<dbReference type="GeneID" id="17251533"/>
<feature type="compositionally biased region" description="Basic residues" evidence="1">
    <location>
        <begin position="273"/>
        <end position="282"/>
    </location>
</feature>
<dbReference type="RefSeq" id="XP_005757871.1">
    <property type="nucleotide sequence ID" value="XM_005757814.1"/>
</dbReference>
<dbReference type="KEGG" id="ehx:EMIHUDRAFT_97327"/>
<feature type="region of interest" description="Disordered" evidence="1">
    <location>
        <begin position="1"/>
        <end position="22"/>
    </location>
</feature>
<sequence length="311" mass="32820">MEGEFPGGAAPAEGEESGAVSPDCSREVHIASLFEGEASMTARIEPLDLESRAAGAQVSSSPSADHPEHESWRRRGGAAWWRAHWAQLNVEQWLGVVEPCCLCGRPGMAGQYAGRCAAPYLATTDDRWEVPGLRQAYVAHGMCGGLCRGWGCCEARGVAQPQDGSGEARGEGEGEGELSSDGDSDRSAGDPVWGSAALEDEWRAASLARQAVGDAAYAAAHAAGASRAEACDAAVRAVRLDEVEAQSSFLVRAGWYGSGRDGGGEGEGATAARNRRRRGARARAKEEEPEPGEDWEGEERPEEYAGLFDDP</sequence>
<name>A0A0D3I2F7_EMIH1</name>
<evidence type="ECO:0000313" key="3">
    <source>
        <dbReference type="Proteomes" id="UP000013827"/>
    </source>
</evidence>
<dbReference type="AlphaFoldDB" id="A0A0D3I2F7"/>
<keyword evidence="3" id="KW-1185">Reference proteome</keyword>
<dbReference type="EnsemblProtists" id="EOD05442">
    <property type="protein sequence ID" value="EOD05442"/>
    <property type="gene ID" value="EMIHUDRAFT_97327"/>
</dbReference>
<evidence type="ECO:0008006" key="4">
    <source>
        <dbReference type="Google" id="ProtNLM"/>
    </source>
</evidence>
<accession>A0A0D3I2F7</accession>
<dbReference type="Proteomes" id="UP000013827">
    <property type="component" value="Unassembled WGS sequence"/>
</dbReference>
<feature type="compositionally biased region" description="Acidic residues" evidence="1">
    <location>
        <begin position="173"/>
        <end position="182"/>
    </location>
</feature>
<feature type="region of interest" description="Disordered" evidence="1">
    <location>
        <begin position="160"/>
        <end position="192"/>
    </location>
</feature>